<dbReference type="CTD" id="8235564"/>
<evidence type="ECO:0000256" key="7">
    <source>
        <dbReference type="ARBA" id="ARBA00040360"/>
    </source>
</evidence>
<evidence type="ECO:0000256" key="1">
    <source>
        <dbReference type="ARBA" id="ARBA00022670"/>
    </source>
</evidence>
<organism>
    <name type="scientific">Pediculus humanus subsp. corporis</name>
    <name type="common">Body louse</name>
    <dbReference type="NCBI Taxonomy" id="121224"/>
    <lineage>
        <taxon>Eukaryota</taxon>
        <taxon>Metazoa</taxon>
        <taxon>Ecdysozoa</taxon>
        <taxon>Arthropoda</taxon>
        <taxon>Hexapoda</taxon>
        <taxon>Insecta</taxon>
        <taxon>Pterygota</taxon>
        <taxon>Neoptera</taxon>
        <taxon>Paraneoptera</taxon>
        <taxon>Psocodea</taxon>
        <taxon>Troctomorpha</taxon>
        <taxon>Phthiraptera</taxon>
        <taxon>Anoplura</taxon>
        <taxon>Pediculidae</taxon>
        <taxon>Pediculus</taxon>
    </lineage>
</organism>
<keyword evidence="4 9" id="KW-0862">Zinc</keyword>
<feature type="domain" description="Peptidase M48" evidence="10">
    <location>
        <begin position="169"/>
        <end position="340"/>
    </location>
</feature>
<dbReference type="EMBL" id="DS235250">
    <property type="protein sequence ID" value="EEB13943.1"/>
    <property type="molecule type" value="Genomic_DNA"/>
</dbReference>
<dbReference type="InterPro" id="IPR051156">
    <property type="entry name" value="Mito/Outer_Membr_Metalloprot"/>
</dbReference>
<evidence type="ECO:0000313" key="11">
    <source>
        <dbReference type="EMBL" id="EEB13943.1"/>
    </source>
</evidence>
<dbReference type="Gene3D" id="3.30.2010.10">
    <property type="entry name" value="Metalloproteases ('zincins'), catalytic domain"/>
    <property type="match status" value="1"/>
</dbReference>
<keyword evidence="2" id="KW-0479">Metal-binding</keyword>
<dbReference type="EnsemblMetazoa" id="PHUM268260-RA">
    <property type="protein sequence ID" value="PHUM268260-PA"/>
    <property type="gene ID" value="PHUM268260"/>
</dbReference>
<evidence type="ECO:0000259" key="10">
    <source>
        <dbReference type="Pfam" id="PF01435"/>
    </source>
</evidence>
<reference evidence="12" key="3">
    <citation type="submission" date="2020-05" db="UniProtKB">
        <authorList>
            <consortium name="EnsemblMetazoa"/>
        </authorList>
    </citation>
    <scope>IDENTIFICATION</scope>
    <source>
        <strain evidence="12">USDA</strain>
    </source>
</reference>
<keyword evidence="13" id="KW-1185">Reference proteome</keyword>
<dbReference type="HOGENOM" id="CLU_029002_6_0_1"/>
<keyword evidence="5 9" id="KW-0482">Metalloprotease</keyword>
<dbReference type="GeneID" id="8235564"/>
<dbReference type="Pfam" id="PF01435">
    <property type="entry name" value="Peptidase_M48"/>
    <property type="match status" value="1"/>
</dbReference>
<dbReference type="CDD" id="cd07331">
    <property type="entry name" value="M48C_Oma1_like"/>
    <property type="match status" value="1"/>
</dbReference>
<dbReference type="AlphaFoldDB" id="E0VKN7"/>
<dbReference type="OrthoDB" id="7464992at2759"/>
<name>E0VKN7_PEDHC</name>
<dbReference type="GO" id="GO:0005743">
    <property type="term" value="C:mitochondrial inner membrane"/>
    <property type="evidence" value="ECO:0007669"/>
    <property type="project" value="TreeGrafter"/>
</dbReference>
<reference evidence="11" key="2">
    <citation type="submission" date="2007-04" db="EMBL/GenBank/DDBJ databases">
        <title>The genome of the human body louse.</title>
        <authorList>
            <consortium name="The Human Body Louse Genome Consortium"/>
            <person name="Kirkness E."/>
            <person name="Walenz B."/>
            <person name="Hass B."/>
            <person name="Bruggner R."/>
            <person name="Strausberg R."/>
        </authorList>
    </citation>
    <scope>NUCLEOTIDE SEQUENCE</scope>
    <source>
        <strain evidence="11">USDA</strain>
    </source>
</reference>
<accession>E0VKN7</accession>
<dbReference type="PANTHER" id="PTHR22726:SF1">
    <property type="entry name" value="METALLOENDOPEPTIDASE OMA1, MITOCHONDRIAL"/>
    <property type="match status" value="1"/>
</dbReference>
<dbReference type="Proteomes" id="UP000009046">
    <property type="component" value="Unassembled WGS sequence"/>
</dbReference>
<evidence type="ECO:0000256" key="3">
    <source>
        <dbReference type="ARBA" id="ARBA00022801"/>
    </source>
</evidence>
<comment type="cofactor">
    <cofactor evidence="9">
        <name>Zn(2+)</name>
        <dbReference type="ChEBI" id="CHEBI:29105"/>
    </cofactor>
    <text evidence="9">Binds 1 zinc ion per subunit.</text>
</comment>
<evidence type="ECO:0000256" key="2">
    <source>
        <dbReference type="ARBA" id="ARBA00022723"/>
    </source>
</evidence>
<evidence type="ECO:0000256" key="5">
    <source>
        <dbReference type="ARBA" id="ARBA00023049"/>
    </source>
</evidence>
<dbReference type="EMBL" id="AAZO01003103">
    <property type="status" value="NOT_ANNOTATED_CDS"/>
    <property type="molecule type" value="Genomic_DNA"/>
</dbReference>
<dbReference type="GO" id="GO:0034982">
    <property type="term" value="P:mitochondrial protein processing"/>
    <property type="evidence" value="ECO:0007669"/>
    <property type="project" value="TreeGrafter"/>
</dbReference>
<evidence type="ECO:0000256" key="8">
    <source>
        <dbReference type="ARBA" id="ARBA00042978"/>
    </source>
</evidence>
<dbReference type="InParanoid" id="E0VKN7"/>
<evidence type="ECO:0000256" key="9">
    <source>
        <dbReference type="RuleBase" id="RU003983"/>
    </source>
</evidence>
<evidence type="ECO:0000313" key="13">
    <source>
        <dbReference type="Proteomes" id="UP000009046"/>
    </source>
</evidence>
<keyword evidence="3 9" id="KW-0378">Hydrolase</keyword>
<protein>
    <recommendedName>
        <fullName evidence="7">Metalloendopeptidase OMA1, mitochondrial</fullName>
    </recommendedName>
    <alternativeName>
        <fullName evidence="8">Overlapping with the m-AAA protease 1 homolog</fullName>
    </alternativeName>
</protein>
<keyword evidence="1 9" id="KW-0645">Protease</keyword>
<dbReference type="GO" id="GO:0004222">
    <property type="term" value="F:metalloendopeptidase activity"/>
    <property type="evidence" value="ECO:0007669"/>
    <property type="project" value="InterPro"/>
</dbReference>
<evidence type="ECO:0000256" key="6">
    <source>
        <dbReference type="ARBA" id="ARBA00038233"/>
    </source>
</evidence>
<dbReference type="OMA" id="RFNCYSE"/>
<evidence type="ECO:0000256" key="4">
    <source>
        <dbReference type="ARBA" id="ARBA00022833"/>
    </source>
</evidence>
<reference evidence="11" key="1">
    <citation type="submission" date="2007-04" db="EMBL/GenBank/DDBJ databases">
        <title>Annotation of Pediculus humanus corporis strain USDA.</title>
        <authorList>
            <person name="Kirkness E."/>
            <person name="Hannick L."/>
            <person name="Hass B."/>
            <person name="Bruggner R."/>
            <person name="Lawson D."/>
            <person name="Bidwell S."/>
            <person name="Joardar V."/>
            <person name="Caler E."/>
            <person name="Walenz B."/>
            <person name="Inman J."/>
            <person name="Schobel S."/>
            <person name="Galinsky K."/>
            <person name="Amedeo P."/>
            <person name="Strausberg R."/>
        </authorList>
    </citation>
    <scope>NUCLEOTIDE SEQUENCE</scope>
    <source>
        <strain evidence="11">USDA</strain>
    </source>
</reference>
<dbReference type="VEuPathDB" id="VectorBase:PHUM268260"/>
<dbReference type="GO" id="GO:0046872">
    <property type="term" value="F:metal ion binding"/>
    <property type="evidence" value="ECO:0007669"/>
    <property type="project" value="UniProtKB-KW"/>
</dbReference>
<dbReference type="STRING" id="121224.E0VKN7"/>
<proteinExistence type="inferred from homology"/>
<gene>
    <name evidence="12" type="primary">8235564</name>
    <name evidence="11" type="ORF">Phum_PHUM268260</name>
</gene>
<dbReference type="GO" id="GO:0006515">
    <property type="term" value="P:protein quality control for misfolded or incompletely synthesized proteins"/>
    <property type="evidence" value="ECO:0007669"/>
    <property type="project" value="TreeGrafter"/>
</dbReference>
<comment type="similarity">
    <text evidence="6 9">Belongs to the peptidase M48 family.</text>
</comment>
<dbReference type="KEGG" id="phu:Phum_PHUM268260"/>
<evidence type="ECO:0000313" key="12">
    <source>
        <dbReference type="EnsemblMetazoa" id="PHUM268260-PA"/>
    </source>
</evidence>
<dbReference type="InterPro" id="IPR001915">
    <property type="entry name" value="Peptidase_M48"/>
</dbReference>
<dbReference type="eggNOG" id="KOG2661">
    <property type="taxonomic scope" value="Eukaryota"/>
</dbReference>
<dbReference type="PANTHER" id="PTHR22726">
    <property type="entry name" value="METALLOENDOPEPTIDASE OMA1"/>
    <property type="match status" value="1"/>
</dbReference>
<dbReference type="RefSeq" id="XP_002426681.1">
    <property type="nucleotide sequence ID" value="XM_002426636.1"/>
</dbReference>
<sequence>MAEFISFYVIKTIKKAPKKIPLFNPNKIYFHTSNPRNAIPPILVLALRSIVKLGPVISGRIIRRWWQKLPQEEKEKILQQIYSKKTKIACCGTIFIGALYLYYLENITEEPLTKRKRFMVLNQKQLYQIAEFEYNQQMRTYKQNIVPAWHPLYRRVTRVANNLLLSNRDLKEIRDKTWTVIVVDRPDITNAFALPHGKIFVFTGMLNLCTNDHQLAIVLAHEISHSILSHTAESMSKIFLMEFILIIPSLIFWSILSDAWALFSEWITANIASVLIHLPFSRAIEKEADFVGLQLAAKSCYDIREAPIFWGKLKVLSSDAVLEWLSTHPRHESRQSELKELLPQALELREKSNCPPLVSNIHYFPWAM</sequence>